<organism evidence="1 2">
    <name type="scientific">Sphingomonas glacialis</name>
    <dbReference type="NCBI Taxonomy" id="658225"/>
    <lineage>
        <taxon>Bacteria</taxon>
        <taxon>Pseudomonadati</taxon>
        <taxon>Pseudomonadota</taxon>
        <taxon>Alphaproteobacteria</taxon>
        <taxon>Sphingomonadales</taxon>
        <taxon>Sphingomonadaceae</taxon>
        <taxon>Sphingomonas</taxon>
    </lineage>
</organism>
<sequence length="42" mass="4816">MSGDMPDKATFIGKPFDDRMLQQRLTETLPDNKQLEQLKHAA</sequence>
<name>A0ABQ3LVT7_9SPHN</name>
<keyword evidence="2" id="KW-1185">Reference proteome</keyword>
<accession>A0ABQ3LVT7</accession>
<reference evidence="2" key="1">
    <citation type="journal article" date="2019" name="Int. J. Syst. Evol. Microbiol.">
        <title>The Global Catalogue of Microorganisms (GCM) 10K type strain sequencing project: providing services to taxonomists for standard genome sequencing and annotation.</title>
        <authorList>
            <consortium name="The Broad Institute Genomics Platform"/>
            <consortium name="The Broad Institute Genome Sequencing Center for Infectious Disease"/>
            <person name="Wu L."/>
            <person name="Ma J."/>
        </authorList>
    </citation>
    <scope>NUCLEOTIDE SEQUENCE [LARGE SCALE GENOMIC DNA]</scope>
    <source>
        <strain evidence="2">CGMCC 1.8957</strain>
    </source>
</reference>
<evidence type="ECO:0000313" key="1">
    <source>
        <dbReference type="EMBL" id="GHH26508.1"/>
    </source>
</evidence>
<evidence type="ECO:0000313" key="2">
    <source>
        <dbReference type="Proteomes" id="UP000652430"/>
    </source>
</evidence>
<dbReference type="Proteomes" id="UP000652430">
    <property type="component" value="Unassembled WGS sequence"/>
</dbReference>
<comment type="caution">
    <text evidence="1">The sequence shown here is derived from an EMBL/GenBank/DDBJ whole genome shotgun (WGS) entry which is preliminary data.</text>
</comment>
<gene>
    <name evidence="1" type="ORF">GCM10008023_41220</name>
</gene>
<protein>
    <submittedName>
        <fullName evidence="1">Uncharacterized protein</fullName>
    </submittedName>
</protein>
<proteinExistence type="predicted"/>
<dbReference type="EMBL" id="BNAQ01000015">
    <property type="protein sequence ID" value="GHH26508.1"/>
    <property type="molecule type" value="Genomic_DNA"/>
</dbReference>